<evidence type="ECO:0000313" key="8">
    <source>
        <dbReference type="EMBL" id="KEJ92657.1"/>
    </source>
</evidence>
<keyword evidence="6" id="KW-0732">Signal</keyword>
<keyword evidence="4 6" id="KW-0697">Rotamase</keyword>
<keyword evidence="9" id="KW-1185">Reference proteome</keyword>
<dbReference type="EMBL" id="JMKI01000021">
    <property type="protein sequence ID" value="KEJ92657.1"/>
    <property type="molecule type" value="Genomic_DNA"/>
</dbReference>
<name>A0A073J4L4_9BACT</name>
<dbReference type="Pfam" id="PF00160">
    <property type="entry name" value="Pro_isomerase"/>
    <property type="match status" value="1"/>
</dbReference>
<sequence length="184" mass="19752">MMKILALSAMVAAAAMLPFAAQRAEAAEAAPKRQIATFETNYGTIKIELYNDLAPKTAKNFADLAKKGFYNGLTFHRIIDQFMIQGGCPIGDGTGGPGYAIPDEFGKGLKHDRPGILSMANAGPDTGGSQFFITLVPTPWLDGKHAIFGRVADGMKVVETIGKLPTDSRDRPLKKVVIEKVTIE</sequence>
<dbReference type="InterPro" id="IPR044666">
    <property type="entry name" value="Cyclophilin_A-like"/>
</dbReference>
<proteinExistence type="inferred from homology"/>
<dbReference type="Gene3D" id="2.40.100.10">
    <property type="entry name" value="Cyclophilin-like"/>
    <property type="match status" value="1"/>
</dbReference>
<dbReference type="STRING" id="2754.EH55_02545"/>
<dbReference type="InterPro" id="IPR002130">
    <property type="entry name" value="Cyclophilin-type_PPIase_dom"/>
</dbReference>
<reference evidence="8 9" key="1">
    <citation type="submission" date="2014-04" db="EMBL/GenBank/DDBJ databases">
        <title>Draft Genome Sequence of Synergistes jonesii.</title>
        <authorList>
            <person name="Coil D.A."/>
            <person name="Eisen J.A."/>
            <person name="Holland-Moritz H.E."/>
        </authorList>
    </citation>
    <scope>NUCLEOTIDE SEQUENCE [LARGE SCALE GENOMIC DNA]</scope>
    <source>
        <strain evidence="8 9">78-1</strain>
    </source>
</reference>
<keyword evidence="5 6" id="KW-0413">Isomerase</keyword>
<dbReference type="PROSITE" id="PS50072">
    <property type="entry name" value="CSA_PPIASE_2"/>
    <property type="match status" value="1"/>
</dbReference>
<evidence type="ECO:0000256" key="6">
    <source>
        <dbReference type="RuleBase" id="RU363019"/>
    </source>
</evidence>
<dbReference type="GO" id="GO:0006457">
    <property type="term" value="P:protein folding"/>
    <property type="evidence" value="ECO:0007669"/>
    <property type="project" value="InterPro"/>
</dbReference>
<feature type="domain" description="PPIase cyclophilin-type" evidence="7">
    <location>
        <begin position="32"/>
        <end position="183"/>
    </location>
</feature>
<dbReference type="InterPro" id="IPR020892">
    <property type="entry name" value="Cyclophilin-type_PPIase_CS"/>
</dbReference>
<evidence type="ECO:0000256" key="2">
    <source>
        <dbReference type="ARBA" id="ARBA00022574"/>
    </source>
</evidence>
<dbReference type="CDD" id="cd00317">
    <property type="entry name" value="cyclophilin"/>
    <property type="match status" value="1"/>
</dbReference>
<dbReference type="EC" id="5.2.1.8" evidence="6"/>
<dbReference type="InterPro" id="IPR029000">
    <property type="entry name" value="Cyclophilin-like_dom_sf"/>
</dbReference>
<comment type="caution">
    <text evidence="8">The sequence shown here is derived from an EMBL/GenBank/DDBJ whole genome shotgun (WGS) entry which is preliminary data.</text>
</comment>
<feature type="signal peptide" evidence="6">
    <location>
        <begin position="1"/>
        <end position="26"/>
    </location>
</feature>
<dbReference type="AlphaFoldDB" id="A0A073J4L4"/>
<dbReference type="PANTHER" id="PTHR45625:SF4">
    <property type="entry name" value="PEPTIDYLPROLYL ISOMERASE DOMAIN AND WD REPEAT-CONTAINING PROTEIN 1"/>
    <property type="match status" value="1"/>
</dbReference>
<gene>
    <name evidence="8" type="ORF">EH55_02545</name>
</gene>
<dbReference type="FunFam" id="2.40.100.10:FF:000003">
    <property type="entry name" value="Peptidylprolyl isomerase domain and WD repeat-containing 1"/>
    <property type="match status" value="1"/>
</dbReference>
<evidence type="ECO:0000259" key="7">
    <source>
        <dbReference type="PROSITE" id="PS50072"/>
    </source>
</evidence>
<keyword evidence="2" id="KW-0853">WD repeat</keyword>
<organism evidence="8 9">
    <name type="scientific">Synergistes jonesii</name>
    <dbReference type="NCBI Taxonomy" id="2754"/>
    <lineage>
        <taxon>Bacteria</taxon>
        <taxon>Thermotogati</taxon>
        <taxon>Synergistota</taxon>
        <taxon>Synergistia</taxon>
        <taxon>Synergistales</taxon>
        <taxon>Synergistaceae</taxon>
        <taxon>Synergistes</taxon>
    </lineage>
</organism>
<evidence type="ECO:0000256" key="1">
    <source>
        <dbReference type="ARBA" id="ARBA00000971"/>
    </source>
</evidence>
<dbReference type="GO" id="GO:0003755">
    <property type="term" value="F:peptidyl-prolyl cis-trans isomerase activity"/>
    <property type="evidence" value="ECO:0007669"/>
    <property type="project" value="UniProtKB-UniRule"/>
</dbReference>
<comment type="function">
    <text evidence="6">PPIases accelerate the folding of proteins. It catalyzes the cis-trans isomerization of proline imidic peptide bonds in oligopeptides.</text>
</comment>
<keyword evidence="3" id="KW-0677">Repeat</keyword>
<dbReference type="eggNOG" id="COG0652">
    <property type="taxonomic scope" value="Bacteria"/>
</dbReference>
<evidence type="ECO:0000256" key="3">
    <source>
        <dbReference type="ARBA" id="ARBA00022737"/>
    </source>
</evidence>
<evidence type="ECO:0000256" key="5">
    <source>
        <dbReference type="ARBA" id="ARBA00023235"/>
    </source>
</evidence>
<protein>
    <recommendedName>
        <fullName evidence="6">Peptidyl-prolyl cis-trans isomerase</fullName>
        <shortName evidence="6">PPIase</shortName>
        <ecNumber evidence="6">5.2.1.8</ecNumber>
    </recommendedName>
</protein>
<dbReference type="PRINTS" id="PR00153">
    <property type="entry name" value="CSAPPISMRASE"/>
</dbReference>
<evidence type="ECO:0000313" key="9">
    <source>
        <dbReference type="Proteomes" id="UP000027665"/>
    </source>
</evidence>
<comment type="catalytic activity">
    <reaction evidence="1 6">
        <text>[protein]-peptidylproline (omega=180) = [protein]-peptidylproline (omega=0)</text>
        <dbReference type="Rhea" id="RHEA:16237"/>
        <dbReference type="Rhea" id="RHEA-COMP:10747"/>
        <dbReference type="Rhea" id="RHEA-COMP:10748"/>
        <dbReference type="ChEBI" id="CHEBI:83833"/>
        <dbReference type="ChEBI" id="CHEBI:83834"/>
        <dbReference type="EC" id="5.2.1.8"/>
    </reaction>
</comment>
<accession>A0A073J4L4</accession>
<dbReference type="SUPFAM" id="SSF50891">
    <property type="entry name" value="Cyclophilin-like"/>
    <property type="match status" value="1"/>
</dbReference>
<comment type="similarity">
    <text evidence="6">Belongs to the cyclophilin-type PPIase family.</text>
</comment>
<evidence type="ECO:0000256" key="4">
    <source>
        <dbReference type="ARBA" id="ARBA00023110"/>
    </source>
</evidence>
<dbReference type="PANTHER" id="PTHR45625">
    <property type="entry name" value="PEPTIDYL-PROLYL CIS-TRANS ISOMERASE-RELATED"/>
    <property type="match status" value="1"/>
</dbReference>
<dbReference type="PROSITE" id="PS00170">
    <property type="entry name" value="CSA_PPIASE_1"/>
    <property type="match status" value="1"/>
</dbReference>
<feature type="chain" id="PRO_5006512488" description="Peptidyl-prolyl cis-trans isomerase" evidence="6">
    <location>
        <begin position="27"/>
        <end position="184"/>
    </location>
</feature>
<dbReference type="Proteomes" id="UP000027665">
    <property type="component" value="Unassembled WGS sequence"/>
</dbReference>